<keyword evidence="1" id="KW-0812">Transmembrane</keyword>
<reference evidence="2 3" key="1">
    <citation type="journal article" date="2019" name="Int. J. Syst. Evol. Microbiol.">
        <title>The Global Catalogue of Microorganisms (GCM) 10K type strain sequencing project: providing services to taxonomists for standard genome sequencing and annotation.</title>
        <authorList>
            <consortium name="The Broad Institute Genomics Platform"/>
            <consortium name="The Broad Institute Genome Sequencing Center for Infectious Disease"/>
            <person name="Wu L."/>
            <person name="Ma J."/>
        </authorList>
    </citation>
    <scope>NUCLEOTIDE SEQUENCE [LARGE SCALE GENOMIC DNA]</scope>
    <source>
        <strain evidence="2 3">CGMCC 1.12553</strain>
    </source>
</reference>
<feature type="transmembrane region" description="Helical" evidence="1">
    <location>
        <begin position="53"/>
        <end position="82"/>
    </location>
</feature>
<accession>A0ABD5PF75</accession>
<dbReference type="EMBL" id="JBHSDS010000008">
    <property type="protein sequence ID" value="MFC4359413.1"/>
    <property type="molecule type" value="Genomic_DNA"/>
</dbReference>
<comment type="caution">
    <text evidence="2">The sequence shown here is derived from an EMBL/GenBank/DDBJ whole genome shotgun (WGS) entry which is preliminary data.</text>
</comment>
<proteinExistence type="predicted"/>
<dbReference type="AlphaFoldDB" id="A0ABD5PF75"/>
<evidence type="ECO:0000313" key="3">
    <source>
        <dbReference type="Proteomes" id="UP001595921"/>
    </source>
</evidence>
<feature type="transmembrane region" description="Helical" evidence="1">
    <location>
        <begin position="138"/>
        <end position="162"/>
    </location>
</feature>
<dbReference type="RefSeq" id="WP_267621785.1">
    <property type="nucleotide sequence ID" value="NZ_JAODIW010000006.1"/>
</dbReference>
<keyword evidence="1" id="KW-0472">Membrane</keyword>
<keyword evidence="1" id="KW-1133">Transmembrane helix</keyword>
<gene>
    <name evidence="2" type="ORF">ACFO0N_15835</name>
</gene>
<dbReference type="PANTHER" id="PTHR43471:SF1">
    <property type="entry name" value="ABC TRANSPORTER PERMEASE PROTEIN NOSY-RELATED"/>
    <property type="match status" value="1"/>
</dbReference>
<name>A0ABD5PF75_9EURY</name>
<sequence>MSWGAVARKDFQDAVRSRWIWVLSALFVAMFAGSAALRFVLGSGNASAQQNAGIVVLFVQFMSDGAALLVPLIAIVVGYAAIVGERESGTLKLLLSLPHSRVDVVAGKVLGRSGVMALPVLLGFLIAGVVLLPAANGFALGTFVGFALLTVLLAVVFVGIAVGISAAANTSRQAVVAAVSVFVMSTTLWGPVTGQLAGGIKDLFGLDPAGKIRVQLFLKLLNPVASYKTLVTSLIPGVTPVDARVDLFSFFIFRPPGIGEAFGDSLPLYFSDPFVVVYLLFWLVVPVGVGALLFEQADL</sequence>
<organism evidence="2 3">
    <name type="scientific">Halobium salinum</name>
    <dbReference type="NCBI Taxonomy" id="1364940"/>
    <lineage>
        <taxon>Archaea</taxon>
        <taxon>Methanobacteriati</taxon>
        <taxon>Methanobacteriota</taxon>
        <taxon>Stenosarchaea group</taxon>
        <taxon>Halobacteria</taxon>
        <taxon>Halobacteriales</taxon>
        <taxon>Haloferacaceae</taxon>
        <taxon>Halobium</taxon>
    </lineage>
</organism>
<feature type="transmembrane region" description="Helical" evidence="1">
    <location>
        <begin position="275"/>
        <end position="294"/>
    </location>
</feature>
<dbReference type="GO" id="GO:0005886">
    <property type="term" value="C:plasma membrane"/>
    <property type="evidence" value="ECO:0007669"/>
    <property type="project" value="UniProtKB-SubCell"/>
</dbReference>
<keyword evidence="3" id="KW-1185">Reference proteome</keyword>
<dbReference type="Proteomes" id="UP001595921">
    <property type="component" value="Unassembled WGS sequence"/>
</dbReference>
<feature type="transmembrane region" description="Helical" evidence="1">
    <location>
        <begin position="109"/>
        <end position="132"/>
    </location>
</feature>
<evidence type="ECO:0000256" key="1">
    <source>
        <dbReference type="SAM" id="Phobius"/>
    </source>
</evidence>
<protein>
    <submittedName>
        <fullName evidence="2">ABC transporter permease</fullName>
    </submittedName>
</protein>
<dbReference type="PANTHER" id="PTHR43471">
    <property type="entry name" value="ABC TRANSPORTER PERMEASE"/>
    <property type="match status" value="1"/>
</dbReference>
<feature type="transmembrane region" description="Helical" evidence="1">
    <location>
        <begin position="174"/>
        <end position="192"/>
    </location>
</feature>
<dbReference type="Pfam" id="PF12679">
    <property type="entry name" value="ABC2_membrane_2"/>
    <property type="match status" value="1"/>
</dbReference>
<feature type="transmembrane region" description="Helical" evidence="1">
    <location>
        <begin position="20"/>
        <end position="41"/>
    </location>
</feature>
<evidence type="ECO:0000313" key="2">
    <source>
        <dbReference type="EMBL" id="MFC4359413.1"/>
    </source>
</evidence>